<dbReference type="Proteomes" id="UP000828390">
    <property type="component" value="Unassembled WGS sequence"/>
</dbReference>
<accession>A0A9D4HX13</accession>
<reference evidence="1" key="2">
    <citation type="submission" date="2020-11" db="EMBL/GenBank/DDBJ databases">
        <authorList>
            <person name="McCartney M.A."/>
            <person name="Auch B."/>
            <person name="Kono T."/>
            <person name="Mallez S."/>
            <person name="Becker A."/>
            <person name="Gohl D.M."/>
            <person name="Silverstein K.A.T."/>
            <person name="Koren S."/>
            <person name="Bechman K.B."/>
            <person name="Herman A."/>
            <person name="Abrahante J.E."/>
            <person name="Garbe J."/>
        </authorList>
    </citation>
    <scope>NUCLEOTIDE SEQUENCE</scope>
    <source>
        <strain evidence="1">Duluth1</strain>
        <tissue evidence="1">Whole animal</tissue>
    </source>
</reference>
<organism evidence="1 2">
    <name type="scientific">Dreissena polymorpha</name>
    <name type="common">Zebra mussel</name>
    <name type="synonym">Mytilus polymorpha</name>
    <dbReference type="NCBI Taxonomy" id="45954"/>
    <lineage>
        <taxon>Eukaryota</taxon>
        <taxon>Metazoa</taxon>
        <taxon>Spiralia</taxon>
        <taxon>Lophotrochozoa</taxon>
        <taxon>Mollusca</taxon>
        <taxon>Bivalvia</taxon>
        <taxon>Autobranchia</taxon>
        <taxon>Heteroconchia</taxon>
        <taxon>Euheterodonta</taxon>
        <taxon>Imparidentia</taxon>
        <taxon>Neoheterodontei</taxon>
        <taxon>Myida</taxon>
        <taxon>Dreissenoidea</taxon>
        <taxon>Dreissenidae</taxon>
        <taxon>Dreissena</taxon>
    </lineage>
</organism>
<evidence type="ECO:0000313" key="1">
    <source>
        <dbReference type="EMBL" id="KAH3735952.1"/>
    </source>
</evidence>
<gene>
    <name evidence="1" type="ORF">DPMN_042513</name>
</gene>
<comment type="caution">
    <text evidence="1">The sequence shown here is derived from an EMBL/GenBank/DDBJ whole genome shotgun (WGS) entry which is preliminary data.</text>
</comment>
<evidence type="ECO:0000313" key="2">
    <source>
        <dbReference type="Proteomes" id="UP000828390"/>
    </source>
</evidence>
<dbReference type="AlphaFoldDB" id="A0A9D4HX13"/>
<proteinExistence type="predicted"/>
<sequence length="56" mass="6141">MGQPNCLCEQKSLELSDPVKTTESSMRWSKLMGSLCQGLKIVLMQLQALLTLAVST</sequence>
<keyword evidence="2" id="KW-1185">Reference proteome</keyword>
<dbReference type="EMBL" id="JAIWYP010000011">
    <property type="protein sequence ID" value="KAH3735952.1"/>
    <property type="molecule type" value="Genomic_DNA"/>
</dbReference>
<reference evidence="1" key="1">
    <citation type="journal article" date="2019" name="bioRxiv">
        <title>The Genome of the Zebra Mussel, Dreissena polymorpha: A Resource for Invasive Species Research.</title>
        <authorList>
            <person name="McCartney M.A."/>
            <person name="Auch B."/>
            <person name="Kono T."/>
            <person name="Mallez S."/>
            <person name="Zhang Y."/>
            <person name="Obille A."/>
            <person name="Becker A."/>
            <person name="Abrahante J.E."/>
            <person name="Garbe J."/>
            <person name="Badalamenti J.P."/>
            <person name="Herman A."/>
            <person name="Mangelson H."/>
            <person name="Liachko I."/>
            <person name="Sullivan S."/>
            <person name="Sone E.D."/>
            <person name="Koren S."/>
            <person name="Silverstein K.A.T."/>
            <person name="Beckman K.B."/>
            <person name="Gohl D.M."/>
        </authorList>
    </citation>
    <scope>NUCLEOTIDE SEQUENCE</scope>
    <source>
        <strain evidence="1">Duluth1</strain>
        <tissue evidence="1">Whole animal</tissue>
    </source>
</reference>
<name>A0A9D4HX13_DREPO</name>
<protein>
    <submittedName>
        <fullName evidence="1">Uncharacterized protein</fullName>
    </submittedName>
</protein>